<dbReference type="InterPro" id="IPR056740">
    <property type="entry name" value="ILV_EDD_C"/>
</dbReference>
<evidence type="ECO:0000259" key="2">
    <source>
        <dbReference type="Pfam" id="PF24877"/>
    </source>
</evidence>
<feature type="domain" description="Dihydroxy-acid/6-phosphogluconate dehydratase C-terminal" evidence="2">
    <location>
        <begin position="46"/>
        <end position="117"/>
    </location>
</feature>
<protein>
    <submittedName>
        <fullName evidence="3">6-phosphogluconate dehydratase</fullName>
        <ecNumber evidence="3">4.-.-.-</ecNumber>
    </submittedName>
</protein>
<dbReference type="SUPFAM" id="SSF143975">
    <property type="entry name" value="IlvD/EDD N-terminal domain-like"/>
    <property type="match status" value="1"/>
</dbReference>
<keyword evidence="3" id="KW-0456">Lyase</keyword>
<dbReference type="AlphaFoldDB" id="T1B3P4"/>
<dbReference type="SUPFAM" id="SSF52016">
    <property type="entry name" value="LeuD/IlvD-like"/>
    <property type="match status" value="1"/>
</dbReference>
<evidence type="ECO:0000313" key="3">
    <source>
        <dbReference type="EMBL" id="EQD63178.1"/>
    </source>
</evidence>
<dbReference type="PANTHER" id="PTHR43661:SF1">
    <property type="entry name" value="PHOSPHOGLUCONATE DEHYDRATASE"/>
    <property type="match status" value="1"/>
</dbReference>
<dbReference type="GO" id="GO:0016836">
    <property type="term" value="F:hydro-lyase activity"/>
    <property type="evidence" value="ECO:0007669"/>
    <property type="project" value="TreeGrafter"/>
</dbReference>
<dbReference type="EMBL" id="AUZX01006590">
    <property type="protein sequence ID" value="EQD63178.1"/>
    <property type="molecule type" value="Genomic_DNA"/>
</dbReference>
<accession>T1B3P4</accession>
<dbReference type="PANTHER" id="PTHR43661">
    <property type="entry name" value="D-XYLONATE DEHYDRATASE"/>
    <property type="match status" value="1"/>
</dbReference>
<organism evidence="3">
    <name type="scientific">mine drainage metagenome</name>
    <dbReference type="NCBI Taxonomy" id="410659"/>
    <lineage>
        <taxon>unclassified sequences</taxon>
        <taxon>metagenomes</taxon>
        <taxon>ecological metagenomes</taxon>
    </lineage>
</organism>
<name>T1B3P4_9ZZZZ</name>
<dbReference type="InterPro" id="IPR037237">
    <property type="entry name" value="IlvD/EDD_N"/>
</dbReference>
<reference evidence="3" key="2">
    <citation type="journal article" date="2014" name="ISME J.">
        <title>Microbial stratification in low pH oxic and suboxic macroscopic growths along an acid mine drainage.</title>
        <authorList>
            <person name="Mendez-Garcia C."/>
            <person name="Mesa V."/>
            <person name="Sprenger R.R."/>
            <person name="Richter M."/>
            <person name="Diez M.S."/>
            <person name="Solano J."/>
            <person name="Bargiela R."/>
            <person name="Golyshina O.V."/>
            <person name="Manteca A."/>
            <person name="Ramos J.L."/>
            <person name="Gallego J.R."/>
            <person name="Llorente I."/>
            <person name="Martins Dos Santos V.A."/>
            <person name="Jensen O.N."/>
            <person name="Pelaez A.I."/>
            <person name="Sanchez J."/>
            <person name="Ferrer M."/>
        </authorList>
    </citation>
    <scope>NUCLEOTIDE SEQUENCE</scope>
</reference>
<feature type="region of interest" description="Disordered" evidence="1">
    <location>
        <begin position="1"/>
        <end position="23"/>
    </location>
</feature>
<comment type="caution">
    <text evidence="3">The sequence shown here is derived from an EMBL/GenBank/DDBJ whole genome shotgun (WGS) entry which is preliminary data.</text>
</comment>
<dbReference type="Gene3D" id="3.50.30.80">
    <property type="entry name" value="IlvD/EDD C-terminal domain-like"/>
    <property type="match status" value="1"/>
</dbReference>
<dbReference type="InterPro" id="IPR042096">
    <property type="entry name" value="Dihydro-acid_dehy_C"/>
</dbReference>
<dbReference type="EC" id="4.-.-.-" evidence="3"/>
<sequence>MLSAGLMHGDARTVSGEGLKPYTQEPWLSPAGLAWRDSPANSGDREVLRRVSDPFSADGGLKRLRGNLGRSVIKVSAVKPEHRVIEAPARVFDSQEAVLQAFQAGELARDVVVVVRF</sequence>
<feature type="non-terminal residue" evidence="3">
    <location>
        <position position="117"/>
    </location>
</feature>
<proteinExistence type="predicted"/>
<dbReference type="GO" id="GO:0005829">
    <property type="term" value="C:cytosol"/>
    <property type="evidence" value="ECO:0007669"/>
    <property type="project" value="TreeGrafter"/>
</dbReference>
<gene>
    <name evidence="3" type="ORF">B1A_09262</name>
</gene>
<evidence type="ECO:0000256" key="1">
    <source>
        <dbReference type="SAM" id="MobiDB-lite"/>
    </source>
</evidence>
<dbReference type="Pfam" id="PF24877">
    <property type="entry name" value="ILV_EDD_C"/>
    <property type="match status" value="1"/>
</dbReference>
<reference evidence="3" key="1">
    <citation type="submission" date="2013-08" db="EMBL/GenBank/DDBJ databases">
        <authorList>
            <person name="Mendez C."/>
            <person name="Richter M."/>
            <person name="Ferrer M."/>
            <person name="Sanchez J."/>
        </authorList>
    </citation>
    <scope>NUCLEOTIDE SEQUENCE</scope>
</reference>